<dbReference type="Pfam" id="PF19047">
    <property type="entry name" value="HOOK_N"/>
    <property type="match status" value="1"/>
</dbReference>
<evidence type="ECO:0000313" key="8">
    <source>
        <dbReference type="Proteomes" id="UP001174694"/>
    </source>
</evidence>
<evidence type="ECO:0000256" key="2">
    <source>
        <dbReference type="ARBA" id="ARBA00022490"/>
    </source>
</evidence>
<feature type="coiled-coil region" evidence="4">
    <location>
        <begin position="481"/>
        <end position="508"/>
    </location>
</feature>
<keyword evidence="8" id="KW-1185">Reference proteome</keyword>
<dbReference type="GO" id="GO:0031122">
    <property type="term" value="P:cytoplasmic microtubule organization"/>
    <property type="evidence" value="ECO:0007669"/>
    <property type="project" value="TreeGrafter"/>
</dbReference>
<dbReference type="AlphaFoldDB" id="A0AA38R4T4"/>
<evidence type="ECO:0000313" key="7">
    <source>
        <dbReference type="EMBL" id="KAJ9133519.1"/>
    </source>
</evidence>
<dbReference type="PANTHER" id="PTHR18947:SF28">
    <property type="entry name" value="GIRDIN, ISOFORM A"/>
    <property type="match status" value="1"/>
</dbReference>
<organism evidence="7 8">
    <name type="scientific">Pleurostoma richardsiae</name>
    <dbReference type="NCBI Taxonomy" id="41990"/>
    <lineage>
        <taxon>Eukaryota</taxon>
        <taxon>Fungi</taxon>
        <taxon>Dikarya</taxon>
        <taxon>Ascomycota</taxon>
        <taxon>Pezizomycotina</taxon>
        <taxon>Sordariomycetes</taxon>
        <taxon>Sordariomycetidae</taxon>
        <taxon>Calosphaeriales</taxon>
        <taxon>Pleurostomataceae</taxon>
        <taxon>Pleurostoma</taxon>
    </lineage>
</organism>
<comment type="subcellular location">
    <subcellularLocation>
        <location evidence="1">Cytoplasm</location>
    </subcellularLocation>
</comment>
<keyword evidence="2" id="KW-0963">Cytoplasm</keyword>
<evidence type="ECO:0000256" key="1">
    <source>
        <dbReference type="ARBA" id="ARBA00004496"/>
    </source>
</evidence>
<protein>
    <submittedName>
        <fullName evidence="7">Girdin</fullName>
    </submittedName>
</protein>
<dbReference type="GO" id="GO:0008017">
    <property type="term" value="F:microtubule binding"/>
    <property type="evidence" value="ECO:0007669"/>
    <property type="project" value="TreeGrafter"/>
</dbReference>
<comment type="caution">
    <text evidence="7">The sequence shown here is derived from an EMBL/GenBank/DDBJ whole genome shotgun (WGS) entry which is preliminary data.</text>
</comment>
<dbReference type="SUPFAM" id="SSF116907">
    <property type="entry name" value="Hook domain"/>
    <property type="match status" value="1"/>
</dbReference>
<accession>A0AA38R4T4</accession>
<gene>
    <name evidence="7" type="ORF">NKR23_g10649</name>
</gene>
<name>A0AA38R4T4_9PEZI</name>
<dbReference type="CDD" id="cd22211">
    <property type="entry name" value="HkD_SF"/>
    <property type="match status" value="1"/>
</dbReference>
<feature type="coiled-coil region" evidence="4">
    <location>
        <begin position="179"/>
        <end position="407"/>
    </location>
</feature>
<feature type="domain" description="HOOK N-terminal" evidence="6">
    <location>
        <begin position="9"/>
        <end position="133"/>
    </location>
</feature>
<feature type="compositionally biased region" description="Low complexity" evidence="5">
    <location>
        <begin position="651"/>
        <end position="662"/>
    </location>
</feature>
<dbReference type="GO" id="GO:0005815">
    <property type="term" value="C:microtubule organizing center"/>
    <property type="evidence" value="ECO:0007669"/>
    <property type="project" value="TreeGrafter"/>
</dbReference>
<dbReference type="GO" id="GO:0005737">
    <property type="term" value="C:cytoplasm"/>
    <property type="evidence" value="ECO:0007669"/>
    <property type="project" value="UniProtKB-SubCell"/>
</dbReference>
<dbReference type="PANTHER" id="PTHR18947">
    <property type="entry name" value="HOOK PROTEINS"/>
    <property type="match status" value="1"/>
</dbReference>
<evidence type="ECO:0000256" key="3">
    <source>
        <dbReference type="ARBA" id="ARBA00023054"/>
    </source>
</evidence>
<proteinExistence type="predicted"/>
<evidence type="ECO:0000256" key="4">
    <source>
        <dbReference type="SAM" id="Coils"/>
    </source>
</evidence>
<dbReference type="InterPro" id="IPR043936">
    <property type="entry name" value="HOOK_N"/>
</dbReference>
<dbReference type="Gene3D" id="1.10.418.10">
    <property type="entry name" value="Calponin-like domain"/>
    <property type="match status" value="1"/>
</dbReference>
<feature type="region of interest" description="Disordered" evidence="5">
    <location>
        <begin position="635"/>
        <end position="663"/>
    </location>
</feature>
<dbReference type="Proteomes" id="UP001174694">
    <property type="component" value="Unassembled WGS sequence"/>
</dbReference>
<feature type="coiled-coil region" evidence="4">
    <location>
        <begin position="672"/>
        <end position="709"/>
    </location>
</feature>
<evidence type="ECO:0000256" key="5">
    <source>
        <dbReference type="SAM" id="MobiDB-lite"/>
    </source>
</evidence>
<sequence>MPFSAGAREALLKWANTFPLSKTAESLDELSDGIALSEILHDIDPTYDPSDLNKNLGSSKWLTKKRNLLAVYKALFRYIHREYPQLDHQTQLHDFRAIAENPDADGICELLTILVAAALLDEKINHRYIPNLMNKLDPKATFEIQRILEQKQGEIEQAQAAAELDQTIDAGQGDRDPDLEAEEEHIRALSELKAKSQELDRSRKELADLHTRHEYLQMSHDEIKANLERVERELDEYHKLHGASESQKVQALQEKIREQEDLIASQEEQAELDRQTKEQLRLELDDHRKKSSKAEQLEDEVSILRREKEELEKRANMAERYKQKLQNQKDLDKQNSDLRFELESMKEQARDYEKLIAEKARLEAMQKQHMKSLEQSEEALWEVRRQKELLDSEVSQLRMRCAILEDKNMLNEKYIDELKEQLNAVGGAIPAGTPTSNHAPFNLEQELEHSADPTAALTLEISRLRAENNLMRNNMGVSSQNEQLRVDLEIAKQKEEMLQRKYNEIFEKHVVAQEQIESLINHSTSEGDAAYQNLRRTQVETTQKLDQERVKRKDLEAEVKSQARELLSVRTDLGAVEKDSVDALEVLKQTDQLISSSLQSELDAVRKEVRTLQLENDQQKSQLIEALLSKERLRKEMEEETRVTPAPTPTPSSDAAPTANPAELEEALRVSKAKTEKLRDAFKRQKEQLEKADQERYELQRRLKAAQQGSAWAQEKAELDQIIKNLQRENAMISTAWYDLTSRLQSNHVVLQRRQDMPKSWLNKQRQMVNATPRR</sequence>
<evidence type="ECO:0000259" key="6">
    <source>
        <dbReference type="Pfam" id="PF19047"/>
    </source>
</evidence>
<dbReference type="GO" id="GO:0051959">
    <property type="term" value="F:dynein light intermediate chain binding"/>
    <property type="evidence" value="ECO:0007669"/>
    <property type="project" value="TreeGrafter"/>
</dbReference>
<reference evidence="7" key="1">
    <citation type="submission" date="2022-07" db="EMBL/GenBank/DDBJ databases">
        <title>Fungi with potential for degradation of polypropylene.</title>
        <authorList>
            <person name="Gostincar C."/>
        </authorList>
    </citation>
    <scope>NUCLEOTIDE SEQUENCE</scope>
    <source>
        <strain evidence="7">EXF-13308</strain>
    </source>
</reference>
<dbReference type="InterPro" id="IPR036872">
    <property type="entry name" value="CH_dom_sf"/>
</dbReference>
<keyword evidence="3 4" id="KW-0175">Coiled coil</keyword>
<dbReference type="EMBL" id="JANBVO010000049">
    <property type="protein sequence ID" value="KAJ9133519.1"/>
    <property type="molecule type" value="Genomic_DNA"/>
</dbReference>
<dbReference type="GO" id="GO:0030705">
    <property type="term" value="P:cytoskeleton-dependent intracellular transport"/>
    <property type="evidence" value="ECO:0007669"/>
    <property type="project" value="InterPro"/>
</dbReference>